<protein>
    <recommendedName>
        <fullName evidence="4">NodB homology domain-containing protein</fullName>
    </recommendedName>
</protein>
<dbReference type="PANTHER" id="PTHR10587">
    <property type="entry name" value="GLYCOSYL TRANSFERASE-RELATED"/>
    <property type="match status" value="1"/>
</dbReference>
<reference evidence="6" key="1">
    <citation type="journal article" date="2019" name="Int. J. Syst. Evol. Microbiol.">
        <title>The Global Catalogue of Microorganisms (GCM) 10K type strain sequencing project: providing services to taxonomists for standard genome sequencing and annotation.</title>
        <authorList>
            <consortium name="The Broad Institute Genomics Platform"/>
            <consortium name="The Broad Institute Genome Sequencing Center for Infectious Disease"/>
            <person name="Wu L."/>
            <person name="Ma J."/>
        </authorList>
    </citation>
    <scope>NUCLEOTIDE SEQUENCE [LARGE SCALE GENOMIC DNA]</scope>
    <source>
        <strain evidence="6">CGMCC 1.12778</strain>
    </source>
</reference>
<evidence type="ECO:0000313" key="5">
    <source>
        <dbReference type="EMBL" id="GGI00551.1"/>
    </source>
</evidence>
<sequence>MGRELSTMKSKIATAALAIASLAMALLVGSPASAQAADKPLIGLTFDDGPSPERTAFVLDVLKEKGVKATFFIQGSHAQQYPDLVRRIKDEGHVIGNHSFDHANFPDLTQANQKQEIDNTNATLKAITGTTPTLLRFPFGNSTPYSLKYLRSIGMSGGIQWHWAVGEPGDFECPGAAGVQKYVLDEVASGAIILLHDGNDVLSCPASQWDYLASTIDAIRARGYDFGVVAPSTKPSALNEGSYGVVVAP</sequence>
<evidence type="ECO:0000313" key="6">
    <source>
        <dbReference type="Proteomes" id="UP000643279"/>
    </source>
</evidence>
<dbReference type="Gene3D" id="3.20.20.370">
    <property type="entry name" value="Glycoside hydrolase/deacetylase"/>
    <property type="match status" value="1"/>
</dbReference>
<accession>A0ABQ2AZF8</accession>
<organism evidence="5 6">
    <name type="scientific">Arthrobacter liuii</name>
    <dbReference type="NCBI Taxonomy" id="1476996"/>
    <lineage>
        <taxon>Bacteria</taxon>
        <taxon>Bacillati</taxon>
        <taxon>Actinomycetota</taxon>
        <taxon>Actinomycetes</taxon>
        <taxon>Micrococcales</taxon>
        <taxon>Micrococcaceae</taxon>
        <taxon>Arthrobacter</taxon>
    </lineage>
</organism>
<evidence type="ECO:0000256" key="2">
    <source>
        <dbReference type="ARBA" id="ARBA00022801"/>
    </source>
</evidence>
<dbReference type="PANTHER" id="PTHR10587:SF133">
    <property type="entry name" value="CHITIN DEACETYLASE 1-RELATED"/>
    <property type="match status" value="1"/>
</dbReference>
<dbReference type="PROSITE" id="PS51677">
    <property type="entry name" value="NODB"/>
    <property type="match status" value="1"/>
</dbReference>
<dbReference type="InterPro" id="IPR050248">
    <property type="entry name" value="Polysacc_deacetylase_ArnD"/>
</dbReference>
<dbReference type="SUPFAM" id="SSF88713">
    <property type="entry name" value="Glycoside hydrolase/deacetylase"/>
    <property type="match status" value="1"/>
</dbReference>
<dbReference type="InterPro" id="IPR011330">
    <property type="entry name" value="Glyco_hydro/deAcase_b/a-brl"/>
</dbReference>
<dbReference type="CDD" id="cd10917">
    <property type="entry name" value="CE4_NodB_like_6s_7s"/>
    <property type="match status" value="1"/>
</dbReference>
<proteinExistence type="predicted"/>
<dbReference type="Proteomes" id="UP000643279">
    <property type="component" value="Unassembled WGS sequence"/>
</dbReference>
<dbReference type="Pfam" id="PF01522">
    <property type="entry name" value="Polysacc_deac_1"/>
    <property type="match status" value="1"/>
</dbReference>
<keyword evidence="6" id="KW-1185">Reference proteome</keyword>
<evidence type="ECO:0000259" key="4">
    <source>
        <dbReference type="PROSITE" id="PS51677"/>
    </source>
</evidence>
<evidence type="ECO:0000256" key="3">
    <source>
        <dbReference type="SAM" id="SignalP"/>
    </source>
</evidence>
<feature type="chain" id="PRO_5047166064" description="NodB homology domain-containing protein" evidence="3">
    <location>
        <begin position="37"/>
        <end position="249"/>
    </location>
</feature>
<keyword evidence="1" id="KW-0479">Metal-binding</keyword>
<keyword evidence="3" id="KW-0732">Signal</keyword>
<comment type="caution">
    <text evidence="5">The sequence shown here is derived from an EMBL/GenBank/DDBJ whole genome shotgun (WGS) entry which is preliminary data.</text>
</comment>
<feature type="signal peptide" evidence="3">
    <location>
        <begin position="1"/>
        <end position="36"/>
    </location>
</feature>
<evidence type="ECO:0000256" key="1">
    <source>
        <dbReference type="ARBA" id="ARBA00022723"/>
    </source>
</evidence>
<keyword evidence="2" id="KW-0378">Hydrolase</keyword>
<name>A0ABQ2AZF8_9MICC</name>
<gene>
    <name evidence="5" type="ORF">GCM10007170_37950</name>
</gene>
<dbReference type="EMBL" id="BMFW01000027">
    <property type="protein sequence ID" value="GGI00551.1"/>
    <property type="molecule type" value="Genomic_DNA"/>
</dbReference>
<dbReference type="InterPro" id="IPR002509">
    <property type="entry name" value="NODB_dom"/>
</dbReference>
<feature type="domain" description="NodB homology" evidence="4">
    <location>
        <begin position="40"/>
        <end position="227"/>
    </location>
</feature>